<protein>
    <recommendedName>
        <fullName evidence="4">Glycosyltransferase RgtA/B/C/D-like domain-containing protein</fullName>
    </recommendedName>
</protein>
<dbReference type="AlphaFoldDB" id="E4RWS1"/>
<name>E4RWS1_LEAB4</name>
<dbReference type="OrthoDB" id="981402at2"/>
<dbReference type="RefSeq" id="WP_013407294.1">
    <property type="nucleotide sequence ID" value="NC_014655.1"/>
</dbReference>
<reference key="1">
    <citation type="submission" date="2010-11" db="EMBL/GenBank/DDBJ databases">
        <title>The complete genome of Leadbetterella byssophila DSM 17132.</title>
        <authorList>
            <consortium name="US DOE Joint Genome Institute (JGI-PGF)"/>
            <person name="Lucas S."/>
            <person name="Copeland A."/>
            <person name="Lapidus A."/>
            <person name="Glavina del Rio T."/>
            <person name="Dalin E."/>
            <person name="Tice H."/>
            <person name="Bruce D."/>
            <person name="Goodwin L."/>
            <person name="Pitluck S."/>
            <person name="Kyrpides N."/>
            <person name="Mavromatis K."/>
            <person name="Ivanova N."/>
            <person name="Teshima H."/>
            <person name="Brettin T."/>
            <person name="Detter J.C."/>
            <person name="Han C."/>
            <person name="Tapia R."/>
            <person name="Land M."/>
            <person name="Hauser L."/>
            <person name="Markowitz V."/>
            <person name="Cheng J.-F."/>
            <person name="Hugenholtz P."/>
            <person name="Woyke T."/>
            <person name="Wu D."/>
            <person name="Tindall B."/>
            <person name="Pomrenke H.G."/>
            <person name="Brambilla E."/>
            <person name="Klenk H.-P."/>
            <person name="Eisen J.A."/>
        </authorList>
    </citation>
    <scope>NUCLEOTIDE SEQUENCE [LARGE SCALE GENOMIC DNA]</scope>
    <source>
        <strain>DSM 17132</strain>
    </source>
</reference>
<evidence type="ECO:0000313" key="2">
    <source>
        <dbReference type="EMBL" id="ADQ16240.1"/>
    </source>
</evidence>
<accession>E4RWS1</accession>
<reference evidence="2 3" key="2">
    <citation type="journal article" date="2011" name="Stand. Genomic Sci.">
        <title>Complete genome sequence of Leadbetterella byssophila type strain (4M15).</title>
        <authorList>
            <person name="Abt B."/>
            <person name="Teshima H."/>
            <person name="Lucas S."/>
            <person name="Lapidus A."/>
            <person name="Del Rio T.G."/>
            <person name="Nolan M."/>
            <person name="Tice H."/>
            <person name="Cheng J.F."/>
            <person name="Pitluck S."/>
            <person name="Liolios K."/>
            <person name="Pagani I."/>
            <person name="Ivanova N."/>
            <person name="Mavromatis K."/>
            <person name="Pati A."/>
            <person name="Tapia R."/>
            <person name="Han C."/>
            <person name="Goodwin L."/>
            <person name="Chen A."/>
            <person name="Palaniappan K."/>
            <person name="Land M."/>
            <person name="Hauser L."/>
            <person name="Chang Y.J."/>
            <person name="Jeffries C.D."/>
            <person name="Rohde M."/>
            <person name="Goker M."/>
            <person name="Tindall B.J."/>
            <person name="Detter J.C."/>
            <person name="Woyke T."/>
            <person name="Bristow J."/>
            <person name="Eisen J.A."/>
            <person name="Markowitz V."/>
            <person name="Hugenholtz P."/>
            <person name="Klenk H.P."/>
            <person name="Kyrpides N.C."/>
        </authorList>
    </citation>
    <scope>NUCLEOTIDE SEQUENCE [LARGE SCALE GENOMIC DNA]</scope>
    <source>
        <strain evidence="3">DSM 17132 / JCM 16389 / KACC 11308 / NBRC 106382 / 4M15</strain>
    </source>
</reference>
<feature type="transmembrane region" description="Helical" evidence="1">
    <location>
        <begin position="167"/>
        <end position="194"/>
    </location>
</feature>
<feature type="transmembrane region" description="Helical" evidence="1">
    <location>
        <begin position="306"/>
        <end position="323"/>
    </location>
</feature>
<dbReference type="eggNOG" id="ENOG502Z7K8">
    <property type="taxonomic scope" value="Bacteria"/>
</dbReference>
<feature type="transmembrane region" description="Helical" evidence="1">
    <location>
        <begin position="251"/>
        <end position="270"/>
    </location>
</feature>
<dbReference type="HOGENOM" id="CLU_582542_0_0_10"/>
<feature type="transmembrane region" description="Helical" evidence="1">
    <location>
        <begin position="201"/>
        <end position="221"/>
    </location>
</feature>
<evidence type="ECO:0000256" key="1">
    <source>
        <dbReference type="SAM" id="Phobius"/>
    </source>
</evidence>
<dbReference type="EMBL" id="CP002305">
    <property type="protein sequence ID" value="ADQ16240.1"/>
    <property type="molecule type" value="Genomic_DNA"/>
</dbReference>
<dbReference type="Proteomes" id="UP000007435">
    <property type="component" value="Chromosome"/>
</dbReference>
<proteinExistence type="predicted"/>
<feature type="transmembrane region" description="Helical" evidence="1">
    <location>
        <begin position="282"/>
        <end position="300"/>
    </location>
</feature>
<dbReference type="STRING" id="649349.Lbys_0466"/>
<gene>
    <name evidence="2" type="ordered locus">Lbys_0466</name>
</gene>
<keyword evidence="1" id="KW-0472">Membrane</keyword>
<feature type="transmembrane region" description="Helical" evidence="1">
    <location>
        <begin position="112"/>
        <end position="128"/>
    </location>
</feature>
<feature type="transmembrane region" description="Helical" evidence="1">
    <location>
        <begin position="7"/>
        <end position="30"/>
    </location>
</feature>
<keyword evidence="1" id="KW-1133">Transmembrane helix</keyword>
<sequence>MLTFFRIYSVFQILSILAIVVALRVLFFQVPLLYNELEWMLVGRKLNENLFLYNEVLTQVAPLSSYFYQLVDATFGQNQWAYQGIASALIYVQALIFNFMINKRNLFNEKNYIGALMYVILTSISFDLMKLSPALLANTFVLLGTNAVLAQIEKRDSVGDDVFEAGIFFGLAVLFHHPTFVFIVWALLVLFLYTGINIRQAFMVTLAFILPVLFMYIFFYINDKGADFTEVWLFNFNSFVRLTLLNIRDILIVYTLPVILSLVGVLKVITGQRYNSFQNRSHQSLIILGIFALIAFLISGKYLPSNLVYFIIPLAFYGAGFFVHAKKLFILETLFLSFFGLLIFISYIGAKNILGVSSDLLQDYRVKEVNTQFPGKRIYITGRNIDAYQYNAMATGYLSWNLARKDFENPSNYLSLANIYNNFSKDMPEIIIDEEGVMPEVFRHIPSLQKQYLFKGSGIYELR</sequence>
<dbReference type="KEGG" id="lby:Lbys_0466"/>
<keyword evidence="3" id="KW-1185">Reference proteome</keyword>
<evidence type="ECO:0008006" key="4">
    <source>
        <dbReference type="Google" id="ProtNLM"/>
    </source>
</evidence>
<feature type="transmembrane region" description="Helical" evidence="1">
    <location>
        <begin position="330"/>
        <end position="350"/>
    </location>
</feature>
<evidence type="ECO:0000313" key="3">
    <source>
        <dbReference type="Proteomes" id="UP000007435"/>
    </source>
</evidence>
<keyword evidence="1" id="KW-0812">Transmembrane</keyword>
<organism evidence="2 3">
    <name type="scientific">Leadbetterella byssophila (strain DSM 17132 / JCM 16389 / KACC 11308 / NBRC 106382 / 4M15)</name>
    <dbReference type="NCBI Taxonomy" id="649349"/>
    <lineage>
        <taxon>Bacteria</taxon>
        <taxon>Pseudomonadati</taxon>
        <taxon>Bacteroidota</taxon>
        <taxon>Cytophagia</taxon>
        <taxon>Cytophagales</taxon>
        <taxon>Leadbetterellaceae</taxon>
        <taxon>Leadbetterella</taxon>
    </lineage>
</organism>
<feature type="transmembrane region" description="Helical" evidence="1">
    <location>
        <begin position="80"/>
        <end position="100"/>
    </location>
</feature>